<evidence type="ECO:0000313" key="3">
    <source>
        <dbReference type="Proteomes" id="UP001341840"/>
    </source>
</evidence>
<proteinExistence type="predicted"/>
<evidence type="ECO:0000256" key="1">
    <source>
        <dbReference type="SAM" id="MobiDB-lite"/>
    </source>
</evidence>
<dbReference type="EMBL" id="JASCZI010152029">
    <property type="protein sequence ID" value="MED6175211.1"/>
    <property type="molecule type" value="Genomic_DNA"/>
</dbReference>
<feature type="region of interest" description="Disordered" evidence="1">
    <location>
        <begin position="154"/>
        <end position="175"/>
    </location>
</feature>
<accession>A0ABU6VS38</accession>
<feature type="non-terminal residue" evidence="2">
    <location>
        <position position="251"/>
    </location>
</feature>
<dbReference type="Proteomes" id="UP001341840">
    <property type="component" value="Unassembled WGS sequence"/>
</dbReference>
<feature type="compositionally biased region" description="Basic and acidic residues" evidence="1">
    <location>
        <begin position="83"/>
        <end position="95"/>
    </location>
</feature>
<comment type="caution">
    <text evidence="2">The sequence shown here is derived from an EMBL/GenBank/DDBJ whole genome shotgun (WGS) entry which is preliminary data.</text>
</comment>
<keyword evidence="3" id="KW-1185">Reference proteome</keyword>
<gene>
    <name evidence="2" type="ORF">PIB30_076265</name>
</gene>
<dbReference type="PANTHER" id="PTHR46519:SF10">
    <property type="entry name" value="PROTEIN, PUTATIVE-RELATED"/>
    <property type="match status" value="1"/>
</dbReference>
<feature type="region of interest" description="Disordered" evidence="1">
    <location>
        <begin position="75"/>
        <end position="139"/>
    </location>
</feature>
<sequence>MAIAGVHSVAVIDSTLLRESHSQLSGRRGDGGGRGGARSSSLLQMWREIEDEHMAGQVQGRSGELLVSQRSDGLISDLSQEDVPQRGEGERHVIEDSSILGENESETWSQSQSQNDSHDDEHEGLGNSNCESSSDLGEVERERVRQIFREWMNSGAGDHRATNVPGGSGGSRGQWLGETEQERVSIIREWVQMSSQQRVVSSSENREESSEICNQIELVRDGFVVNQHEGQSEHTRRGIRRLRGRQVLLDM</sequence>
<dbReference type="PANTHER" id="PTHR46519">
    <property type="entry name" value="RING/U-BOX SUPERFAMILY PROTEIN"/>
    <property type="match status" value="1"/>
</dbReference>
<name>A0ABU6VS38_9FABA</name>
<feature type="region of interest" description="Disordered" evidence="1">
    <location>
        <begin position="20"/>
        <end position="39"/>
    </location>
</feature>
<feature type="compositionally biased region" description="Polar residues" evidence="1">
    <location>
        <begin position="126"/>
        <end position="135"/>
    </location>
</feature>
<protein>
    <submittedName>
        <fullName evidence="2">Uncharacterized protein</fullName>
    </submittedName>
</protein>
<reference evidence="2 3" key="1">
    <citation type="journal article" date="2023" name="Plants (Basel)">
        <title>Bridging the Gap: Combining Genomics and Transcriptomics Approaches to Understand Stylosanthes scabra, an Orphan Legume from the Brazilian Caatinga.</title>
        <authorList>
            <person name="Ferreira-Neto J.R.C."/>
            <person name="da Silva M.D."/>
            <person name="Binneck E."/>
            <person name="de Melo N.F."/>
            <person name="da Silva R.H."/>
            <person name="de Melo A.L.T.M."/>
            <person name="Pandolfi V."/>
            <person name="Bustamante F.O."/>
            <person name="Brasileiro-Vidal A.C."/>
            <person name="Benko-Iseppon A.M."/>
        </authorList>
    </citation>
    <scope>NUCLEOTIDE SEQUENCE [LARGE SCALE GENOMIC DNA]</scope>
    <source>
        <tissue evidence="2">Leaves</tissue>
    </source>
</reference>
<feature type="compositionally biased region" description="Basic and acidic residues" evidence="1">
    <location>
        <begin position="20"/>
        <end position="31"/>
    </location>
</feature>
<organism evidence="2 3">
    <name type="scientific">Stylosanthes scabra</name>
    <dbReference type="NCBI Taxonomy" id="79078"/>
    <lineage>
        <taxon>Eukaryota</taxon>
        <taxon>Viridiplantae</taxon>
        <taxon>Streptophyta</taxon>
        <taxon>Embryophyta</taxon>
        <taxon>Tracheophyta</taxon>
        <taxon>Spermatophyta</taxon>
        <taxon>Magnoliopsida</taxon>
        <taxon>eudicotyledons</taxon>
        <taxon>Gunneridae</taxon>
        <taxon>Pentapetalae</taxon>
        <taxon>rosids</taxon>
        <taxon>fabids</taxon>
        <taxon>Fabales</taxon>
        <taxon>Fabaceae</taxon>
        <taxon>Papilionoideae</taxon>
        <taxon>50 kb inversion clade</taxon>
        <taxon>dalbergioids sensu lato</taxon>
        <taxon>Dalbergieae</taxon>
        <taxon>Pterocarpus clade</taxon>
        <taxon>Stylosanthes</taxon>
    </lineage>
</organism>
<evidence type="ECO:0000313" key="2">
    <source>
        <dbReference type="EMBL" id="MED6175211.1"/>
    </source>
</evidence>